<feature type="region of interest" description="Disordered" evidence="1">
    <location>
        <begin position="124"/>
        <end position="156"/>
    </location>
</feature>
<comment type="caution">
    <text evidence="2">The sequence shown here is derived from an EMBL/GenBank/DDBJ whole genome shotgun (WGS) entry which is preliminary data.</text>
</comment>
<evidence type="ECO:0000256" key="1">
    <source>
        <dbReference type="SAM" id="MobiDB-lite"/>
    </source>
</evidence>
<evidence type="ECO:0000313" key="2">
    <source>
        <dbReference type="EMBL" id="CAL1528520.1"/>
    </source>
</evidence>
<sequence>PPLPPVSLALGGALKLNSSAKKKTVKKRKSGGHPVVPEITAEALKNVKLKKPEDRVLRSHSQINVDESPPVTAAVCGQPAITLGTLQAVTLRKTSALSSKNNSPQNENIECRPGEVFDVKRFLKRTRLDRSPGGTPIPFNKRKKQPHESHTPVSKK</sequence>
<gene>
    <name evidence="2" type="ORF">GSLYS_00002690001</name>
</gene>
<keyword evidence="3" id="KW-1185">Reference proteome</keyword>
<evidence type="ECO:0000313" key="3">
    <source>
        <dbReference type="Proteomes" id="UP001497497"/>
    </source>
</evidence>
<accession>A0AAV2H5U1</accession>
<proteinExistence type="predicted"/>
<feature type="non-terminal residue" evidence="2">
    <location>
        <position position="1"/>
    </location>
</feature>
<protein>
    <submittedName>
        <fullName evidence="2">Uncharacterized protein</fullName>
    </submittedName>
</protein>
<reference evidence="2 3" key="1">
    <citation type="submission" date="2024-04" db="EMBL/GenBank/DDBJ databases">
        <authorList>
            <consortium name="Genoscope - CEA"/>
            <person name="William W."/>
        </authorList>
    </citation>
    <scope>NUCLEOTIDE SEQUENCE [LARGE SCALE GENOMIC DNA]</scope>
</reference>
<dbReference type="Proteomes" id="UP001497497">
    <property type="component" value="Unassembled WGS sequence"/>
</dbReference>
<name>A0AAV2H5U1_LYMST</name>
<dbReference type="AlphaFoldDB" id="A0AAV2H5U1"/>
<dbReference type="EMBL" id="CAXITT010000034">
    <property type="protein sequence ID" value="CAL1528520.1"/>
    <property type="molecule type" value="Genomic_DNA"/>
</dbReference>
<organism evidence="2 3">
    <name type="scientific">Lymnaea stagnalis</name>
    <name type="common">Great pond snail</name>
    <name type="synonym">Helix stagnalis</name>
    <dbReference type="NCBI Taxonomy" id="6523"/>
    <lineage>
        <taxon>Eukaryota</taxon>
        <taxon>Metazoa</taxon>
        <taxon>Spiralia</taxon>
        <taxon>Lophotrochozoa</taxon>
        <taxon>Mollusca</taxon>
        <taxon>Gastropoda</taxon>
        <taxon>Heterobranchia</taxon>
        <taxon>Euthyneura</taxon>
        <taxon>Panpulmonata</taxon>
        <taxon>Hygrophila</taxon>
        <taxon>Lymnaeoidea</taxon>
        <taxon>Lymnaeidae</taxon>
        <taxon>Lymnaea</taxon>
    </lineage>
</organism>